<feature type="region of interest" description="Disordered" evidence="1">
    <location>
        <begin position="1"/>
        <end position="28"/>
    </location>
</feature>
<gene>
    <name evidence="2" type="ORF">UFOVP180_51</name>
</gene>
<evidence type="ECO:0000256" key="1">
    <source>
        <dbReference type="SAM" id="MobiDB-lite"/>
    </source>
</evidence>
<protein>
    <submittedName>
        <fullName evidence="2">Uncharacterized protein</fullName>
    </submittedName>
</protein>
<evidence type="ECO:0000313" key="2">
    <source>
        <dbReference type="EMBL" id="CAB5207245.1"/>
    </source>
</evidence>
<name>A0A6J7WCR2_9CAUD</name>
<organism evidence="2">
    <name type="scientific">uncultured Caudovirales phage</name>
    <dbReference type="NCBI Taxonomy" id="2100421"/>
    <lineage>
        <taxon>Viruses</taxon>
        <taxon>Duplodnaviria</taxon>
        <taxon>Heunggongvirae</taxon>
        <taxon>Uroviricota</taxon>
        <taxon>Caudoviricetes</taxon>
        <taxon>Peduoviridae</taxon>
        <taxon>Maltschvirus</taxon>
        <taxon>Maltschvirus maltsch</taxon>
    </lineage>
</organism>
<sequence length="119" mass="12673">MTTLTPEPKKDNRGGARPGAGRPKGSTDKITIAGLLSSLENRGLNYTETLVEDFAQARLAGDSALTLKYHNLILNKVMATLNEVVVDESDTVVNNKALAFAEALAALTKLNTENTDATD</sequence>
<reference evidence="2" key="1">
    <citation type="submission" date="2020-05" db="EMBL/GenBank/DDBJ databases">
        <authorList>
            <person name="Chiriac C."/>
            <person name="Salcher M."/>
            <person name="Ghai R."/>
            <person name="Kavagutti S V."/>
        </authorList>
    </citation>
    <scope>NUCLEOTIDE SEQUENCE</scope>
</reference>
<proteinExistence type="predicted"/>
<dbReference type="EMBL" id="LR798227">
    <property type="protein sequence ID" value="CAB5207245.1"/>
    <property type="molecule type" value="Genomic_DNA"/>
</dbReference>
<accession>A0A6J7WCR2</accession>